<keyword evidence="5" id="KW-0233">DNA recombination</keyword>
<keyword evidence="3" id="KW-0815">Transposition</keyword>
<dbReference type="AlphaFoldDB" id="A0A2I2MFD1"/>
<gene>
    <name evidence="8" type="ORF">LFTS_01041</name>
</gene>
<dbReference type="Pfam" id="PF01385">
    <property type="entry name" value="OrfB_IS605"/>
    <property type="match status" value="1"/>
</dbReference>
<evidence type="ECO:0000256" key="4">
    <source>
        <dbReference type="ARBA" id="ARBA00023125"/>
    </source>
</evidence>
<dbReference type="GO" id="GO:0006310">
    <property type="term" value="P:DNA recombination"/>
    <property type="evidence" value="ECO:0007669"/>
    <property type="project" value="UniProtKB-KW"/>
</dbReference>
<evidence type="ECO:0000256" key="1">
    <source>
        <dbReference type="ARBA" id="ARBA00008761"/>
    </source>
</evidence>
<sequence length="253" mass="28116">MRLTLRVGARQREQMASAGKIGEARLVRSGAGSFALRLSCFMRVLPETNPTDWLGVDIGIVNLAADSEGHRYSGAKVECVRTEHVKTRSRLQKAASEKAKKGQRPKNIKRKLKTRSGKESRFMKDVNHRISKDLVAGAQGTGRGIALEDLQGIRGRNRLGKQTHTRVNRWAFAQLRSFVVYKALLAGVAVVFVDPRNTSRECSECAYTDKRNRKTQAEFRCLACGFTTHADLNAPCVIRKRAAVSRPIVSRPA</sequence>
<comment type="similarity">
    <text evidence="2">In the N-terminal section; belongs to the transposase 2 family.</text>
</comment>
<evidence type="ECO:0000313" key="8">
    <source>
        <dbReference type="EMBL" id="SOU92414.1"/>
    </source>
</evidence>
<proteinExistence type="inferred from homology"/>
<dbReference type="InterPro" id="IPR051399">
    <property type="entry name" value="RNA-guided_DNA_endo/Transpos"/>
</dbReference>
<dbReference type="InterPro" id="IPR001959">
    <property type="entry name" value="Transposase"/>
</dbReference>
<evidence type="ECO:0000259" key="7">
    <source>
        <dbReference type="Pfam" id="PF07282"/>
    </source>
</evidence>
<dbReference type="PANTHER" id="PTHR30405:SF11">
    <property type="entry name" value="RNA-GUIDED DNA ENDONUCLEASE RV2885C-RELATED"/>
    <property type="match status" value="1"/>
</dbReference>
<dbReference type="NCBIfam" id="NF040570">
    <property type="entry name" value="guided_TnpB"/>
    <property type="match status" value="1"/>
</dbReference>
<dbReference type="Pfam" id="PF07282">
    <property type="entry name" value="Cas12f1-like_TNB"/>
    <property type="match status" value="1"/>
</dbReference>
<dbReference type="PANTHER" id="PTHR30405">
    <property type="entry name" value="TRANSPOSASE"/>
    <property type="match status" value="1"/>
</dbReference>
<dbReference type="NCBIfam" id="TIGR01766">
    <property type="entry name" value="IS200/IS605 family accessory protein TnpB-like domain"/>
    <property type="match status" value="1"/>
</dbReference>
<dbReference type="GO" id="GO:0032196">
    <property type="term" value="P:transposition"/>
    <property type="evidence" value="ECO:0007669"/>
    <property type="project" value="UniProtKB-KW"/>
</dbReference>
<feature type="domain" description="Cas12f1-like TNB" evidence="7">
    <location>
        <begin position="172"/>
        <end position="236"/>
    </location>
</feature>
<evidence type="ECO:0000256" key="5">
    <source>
        <dbReference type="ARBA" id="ARBA00023172"/>
    </source>
</evidence>
<evidence type="ECO:0000259" key="6">
    <source>
        <dbReference type="Pfam" id="PF01385"/>
    </source>
</evidence>
<protein>
    <submittedName>
        <fullName evidence="8">Transposase, IS605 OrfB family, central region</fullName>
    </submittedName>
</protein>
<organism evidence="8">
    <name type="scientific">Leptospirillum ferriphilum</name>
    <dbReference type="NCBI Taxonomy" id="178606"/>
    <lineage>
        <taxon>Bacteria</taxon>
        <taxon>Pseudomonadati</taxon>
        <taxon>Nitrospirota</taxon>
        <taxon>Nitrospiria</taxon>
        <taxon>Nitrospirales</taxon>
        <taxon>Nitrospiraceae</taxon>
        <taxon>Leptospirillum</taxon>
    </lineage>
</organism>
<name>A0A2I2MFD1_9BACT</name>
<reference evidence="8" key="1">
    <citation type="submission" date="2017-12" db="EMBL/GenBank/DDBJ databases">
        <authorList>
            <consortium name="SysMetEx"/>
        </authorList>
    </citation>
    <scope>NUCLEOTIDE SEQUENCE</scope>
    <source>
        <strain evidence="8">Pb_238</strain>
    </source>
</reference>
<evidence type="ECO:0000256" key="2">
    <source>
        <dbReference type="ARBA" id="ARBA00011044"/>
    </source>
</evidence>
<dbReference type="EMBL" id="LT966316">
    <property type="protein sequence ID" value="SOU92414.1"/>
    <property type="molecule type" value="Genomic_DNA"/>
</dbReference>
<feature type="domain" description="Probable transposase IS891/IS1136/IS1341" evidence="6">
    <location>
        <begin position="45"/>
        <end position="138"/>
    </location>
</feature>
<keyword evidence="4" id="KW-0238">DNA-binding</keyword>
<comment type="similarity">
    <text evidence="1">In the C-terminal section; belongs to the transposase 35 family.</text>
</comment>
<dbReference type="InterPro" id="IPR010095">
    <property type="entry name" value="Cas12f1-like_TNB"/>
</dbReference>
<evidence type="ECO:0000256" key="3">
    <source>
        <dbReference type="ARBA" id="ARBA00022578"/>
    </source>
</evidence>
<dbReference type="GO" id="GO:0003677">
    <property type="term" value="F:DNA binding"/>
    <property type="evidence" value="ECO:0007669"/>
    <property type="project" value="UniProtKB-KW"/>
</dbReference>
<accession>A0A2I2MFD1</accession>